<protein>
    <submittedName>
        <fullName evidence="3">Uncharacterized protein</fullName>
    </submittedName>
</protein>
<dbReference type="PANTHER" id="PTHR36381">
    <property type="entry name" value="ETHYLENE-REGULATED TRANSCRIPT 2 (ERT2)"/>
    <property type="match status" value="1"/>
</dbReference>
<evidence type="ECO:0000313" key="3">
    <source>
        <dbReference type="EMBL" id="KAJ8758646.1"/>
    </source>
</evidence>
<evidence type="ECO:0000313" key="4">
    <source>
        <dbReference type="Proteomes" id="UP001159364"/>
    </source>
</evidence>
<feature type="transmembrane region" description="Helical" evidence="2">
    <location>
        <begin position="137"/>
        <end position="153"/>
    </location>
</feature>
<accession>A0AAV8SW35</accession>
<keyword evidence="2" id="KW-0472">Membrane</keyword>
<dbReference type="AlphaFoldDB" id="A0AAV8SW35"/>
<feature type="coiled-coil region" evidence="1">
    <location>
        <begin position="79"/>
        <end position="106"/>
    </location>
</feature>
<feature type="transmembrane region" description="Helical" evidence="2">
    <location>
        <begin position="434"/>
        <end position="467"/>
    </location>
</feature>
<organism evidence="3 4">
    <name type="scientific">Erythroxylum novogranatense</name>
    <dbReference type="NCBI Taxonomy" id="1862640"/>
    <lineage>
        <taxon>Eukaryota</taxon>
        <taxon>Viridiplantae</taxon>
        <taxon>Streptophyta</taxon>
        <taxon>Embryophyta</taxon>
        <taxon>Tracheophyta</taxon>
        <taxon>Spermatophyta</taxon>
        <taxon>Magnoliopsida</taxon>
        <taxon>eudicotyledons</taxon>
        <taxon>Gunneridae</taxon>
        <taxon>Pentapetalae</taxon>
        <taxon>rosids</taxon>
        <taxon>fabids</taxon>
        <taxon>Malpighiales</taxon>
        <taxon>Erythroxylaceae</taxon>
        <taxon>Erythroxylum</taxon>
    </lineage>
</organism>
<evidence type="ECO:0000256" key="2">
    <source>
        <dbReference type="SAM" id="Phobius"/>
    </source>
</evidence>
<dbReference type="EMBL" id="JAIWQS010000007">
    <property type="protein sequence ID" value="KAJ8758646.1"/>
    <property type="molecule type" value="Genomic_DNA"/>
</dbReference>
<comment type="caution">
    <text evidence="3">The sequence shown here is derived from an EMBL/GenBank/DDBJ whole genome shotgun (WGS) entry which is preliminary data.</text>
</comment>
<reference evidence="3 4" key="1">
    <citation type="submission" date="2021-09" db="EMBL/GenBank/DDBJ databases">
        <title>Genomic insights and catalytic innovation underlie evolution of tropane alkaloids biosynthesis.</title>
        <authorList>
            <person name="Wang Y.-J."/>
            <person name="Tian T."/>
            <person name="Huang J.-P."/>
            <person name="Huang S.-X."/>
        </authorList>
    </citation>
    <scope>NUCLEOTIDE SEQUENCE [LARGE SCALE GENOMIC DNA]</scope>
    <source>
        <strain evidence="3">KIB-2018</strain>
        <tissue evidence="3">Leaf</tissue>
    </source>
</reference>
<keyword evidence="2" id="KW-0812">Transmembrane</keyword>
<evidence type="ECO:0000256" key="1">
    <source>
        <dbReference type="SAM" id="Coils"/>
    </source>
</evidence>
<keyword evidence="4" id="KW-1185">Reference proteome</keyword>
<sequence>MPFPWKKSRVSRISRIVADLQSPKRGNSLVVETGFPTSLVDLFVKNRDKLKRPFKRKKQKVRSQRLVEEDEIVISDPVLVTNSRELDDVLEQNQALEARNLEEEREIFVGSEPVSHDDENLHGGHANENENKNGRRVFMLGSLVMFMVLALGLTTKKLAVAITTSAFVLIFLEHLGNYVLCLSKPCLSRRTVSGTLMRRLFFLLPPERVVPISKHVKNCGNAEKGIIVLEEDGFSFHSGDMVDALDHFNCCMEEIQVLESVISEVEVNSNVENNMHLLSNDKELGNLEAKKLVRVVEVDGDRTTILTSVKECSRQAKIRTKMRMLVPKKLREGKKWKRSKGKESDAGNVRCLEADKVEVREEEQTVDPQGLEIAGKSLAFLLTKEEEGDREKTKKQIQVVDHVRRGVEAEAETILVGEILERRMAIQRKDNSSYPMFFIIILAGLMGGRIVAFSLTVGWCLALKLFMRCRRSVKSQ</sequence>
<proteinExistence type="predicted"/>
<name>A0AAV8SW35_9ROSI</name>
<dbReference type="Proteomes" id="UP001159364">
    <property type="component" value="Linkage Group LG07"/>
</dbReference>
<dbReference type="PANTHER" id="PTHR36381:SF1">
    <property type="entry name" value="ETHYLENE-REGULATED TRANSCRIPT 2 (ERT2)"/>
    <property type="match status" value="1"/>
</dbReference>
<feature type="transmembrane region" description="Helical" evidence="2">
    <location>
        <begin position="159"/>
        <end position="180"/>
    </location>
</feature>
<keyword evidence="1" id="KW-0175">Coiled coil</keyword>
<keyword evidence="2" id="KW-1133">Transmembrane helix</keyword>
<gene>
    <name evidence="3" type="ORF">K2173_000367</name>
</gene>